<dbReference type="Proteomes" id="UP000536441">
    <property type="component" value="Unassembled WGS sequence"/>
</dbReference>
<dbReference type="EMBL" id="JABMCH010000057">
    <property type="protein sequence ID" value="NUU46431.1"/>
    <property type="molecule type" value="Genomic_DNA"/>
</dbReference>
<protein>
    <submittedName>
        <fullName evidence="1">Uncharacterized protein</fullName>
    </submittedName>
</protein>
<accession>A0A7Y6EGL6</accession>
<gene>
    <name evidence="1" type="ORF">HP438_05525</name>
</gene>
<dbReference type="RefSeq" id="WP_175311085.1">
    <property type="nucleotide sequence ID" value="NZ_CBCRYR010000004.1"/>
</dbReference>
<evidence type="ECO:0000313" key="2">
    <source>
        <dbReference type="Proteomes" id="UP000536441"/>
    </source>
</evidence>
<sequence>MFYDTLYRHNQALTPDPDATIGAALHGLLSAIDDCRRAGKAIERDAAILLLIRALAGSAARAAPDVAALAARCAADRAAILAHPALLAIAGHRVGGDSIAKRTFHAQARQALTRVADALGLAAAGFKIVVMAGGDHEDGMTELRHADFTVRVVPRGFLPDSEVTWFRCARGVIAGHPCHGKAALLLDPGAFAHRLLALRHARAPLPVAA</sequence>
<name>A0A7Y6EGL6_9SPHN</name>
<evidence type="ECO:0000313" key="1">
    <source>
        <dbReference type="EMBL" id="NUU46431.1"/>
    </source>
</evidence>
<comment type="caution">
    <text evidence="1">The sequence shown here is derived from an EMBL/GenBank/DDBJ whole genome shotgun (WGS) entry which is preliminary data.</text>
</comment>
<proteinExistence type="predicted"/>
<reference evidence="1 2" key="1">
    <citation type="submission" date="2020-05" db="EMBL/GenBank/DDBJ databases">
        <title>Genome Sequencing of Type Strains.</title>
        <authorList>
            <person name="Lemaire J.F."/>
            <person name="Inderbitzin P."/>
            <person name="Gregorio O.A."/>
            <person name="Collins S.B."/>
            <person name="Wespe N."/>
            <person name="Knight-Connoni V."/>
        </authorList>
    </citation>
    <scope>NUCLEOTIDE SEQUENCE [LARGE SCALE GENOMIC DNA]</scope>
    <source>
        <strain evidence="1 2">DSM 100049</strain>
    </source>
</reference>
<dbReference type="AlphaFoldDB" id="A0A7Y6EGL6"/>
<keyword evidence="2" id="KW-1185">Reference proteome</keyword>
<organism evidence="1 2">
    <name type="scientific">Sphingomonas zeae</name>
    <dbReference type="NCBI Taxonomy" id="1646122"/>
    <lineage>
        <taxon>Bacteria</taxon>
        <taxon>Pseudomonadati</taxon>
        <taxon>Pseudomonadota</taxon>
        <taxon>Alphaproteobacteria</taxon>
        <taxon>Sphingomonadales</taxon>
        <taxon>Sphingomonadaceae</taxon>
        <taxon>Sphingomonas</taxon>
    </lineage>
</organism>